<accession>A0ABP8UC07</accession>
<proteinExistence type="predicted"/>
<reference evidence="3" key="1">
    <citation type="journal article" date="2019" name="Int. J. Syst. Evol. Microbiol.">
        <title>The Global Catalogue of Microorganisms (GCM) 10K type strain sequencing project: providing services to taxonomists for standard genome sequencing and annotation.</title>
        <authorList>
            <consortium name="The Broad Institute Genomics Platform"/>
            <consortium name="The Broad Institute Genome Sequencing Center for Infectious Disease"/>
            <person name="Wu L."/>
            <person name="Ma J."/>
        </authorList>
    </citation>
    <scope>NUCLEOTIDE SEQUENCE [LARGE SCALE GENOMIC DNA]</scope>
    <source>
        <strain evidence="3">JCM 17939</strain>
    </source>
</reference>
<organism evidence="2 3">
    <name type="scientific">Actinoallomurus vinaceus</name>
    <dbReference type="NCBI Taxonomy" id="1080074"/>
    <lineage>
        <taxon>Bacteria</taxon>
        <taxon>Bacillati</taxon>
        <taxon>Actinomycetota</taxon>
        <taxon>Actinomycetes</taxon>
        <taxon>Streptosporangiales</taxon>
        <taxon>Thermomonosporaceae</taxon>
        <taxon>Actinoallomurus</taxon>
    </lineage>
</organism>
<evidence type="ECO:0000313" key="2">
    <source>
        <dbReference type="EMBL" id="GAA4626195.1"/>
    </source>
</evidence>
<name>A0ABP8UC07_9ACTN</name>
<comment type="caution">
    <text evidence="2">The sequence shown here is derived from an EMBL/GenBank/DDBJ whole genome shotgun (WGS) entry which is preliminary data.</text>
</comment>
<protein>
    <submittedName>
        <fullName evidence="2">Uncharacterized protein</fullName>
    </submittedName>
</protein>
<keyword evidence="1" id="KW-0812">Transmembrane</keyword>
<evidence type="ECO:0000256" key="1">
    <source>
        <dbReference type="SAM" id="Phobius"/>
    </source>
</evidence>
<keyword evidence="1" id="KW-1133">Transmembrane helix</keyword>
<dbReference type="RefSeq" id="WP_345431727.1">
    <property type="nucleotide sequence ID" value="NZ_BAABHK010000004.1"/>
</dbReference>
<sequence>MSTVMHLLLIRFALIVGAVVLLVIMGFTAVLILKRGGRLPEARRYAEPLLRALAEGDGRGRPVGSVRGRAGRGGARRAAARAALRYLEDASARDKRGSDG</sequence>
<feature type="transmembrane region" description="Helical" evidence="1">
    <location>
        <begin position="12"/>
        <end position="33"/>
    </location>
</feature>
<keyword evidence="1" id="KW-0472">Membrane</keyword>
<dbReference type="Proteomes" id="UP001501442">
    <property type="component" value="Unassembled WGS sequence"/>
</dbReference>
<keyword evidence="3" id="KW-1185">Reference proteome</keyword>
<evidence type="ECO:0000313" key="3">
    <source>
        <dbReference type="Proteomes" id="UP001501442"/>
    </source>
</evidence>
<gene>
    <name evidence="2" type="ORF">GCM10023196_033410</name>
</gene>
<dbReference type="EMBL" id="BAABHK010000004">
    <property type="protein sequence ID" value="GAA4626195.1"/>
    <property type="molecule type" value="Genomic_DNA"/>
</dbReference>